<feature type="transmembrane region" description="Helical" evidence="1">
    <location>
        <begin position="46"/>
        <end position="63"/>
    </location>
</feature>
<feature type="transmembrane region" description="Helical" evidence="1">
    <location>
        <begin position="92"/>
        <end position="109"/>
    </location>
</feature>
<dbReference type="PRINTS" id="PR00173">
    <property type="entry name" value="EDTRNSPORT"/>
</dbReference>
<dbReference type="EMBL" id="PFNG01000234">
    <property type="protein sequence ID" value="PIZ35570.1"/>
    <property type="molecule type" value="Genomic_DNA"/>
</dbReference>
<gene>
    <name evidence="2" type="ORF">COY37_10085</name>
</gene>
<reference evidence="3" key="1">
    <citation type="submission" date="2017-09" db="EMBL/GenBank/DDBJ databases">
        <title>Depth-based differentiation of microbial function through sediment-hosted aquifers and enrichment of novel symbionts in the deep terrestrial subsurface.</title>
        <authorList>
            <person name="Probst A.J."/>
            <person name="Ladd B."/>
            <person name="Jarett J.K."/>
            <person name="Geller-Mcgrath D.E."/>
            <person name="Sieber C.M.K."/>
            <person name="Emerson J.B."/>
            <person name="Anantharaman K."/>
            <person name="Thomas B.C."/>
            <person name="Malmstrom R."/>
            <person name="Stieglmeier M."/>
            <person name="Klingl A."/>
            <person name="Woyke T."/>
            <person name="Ryan C.M."/>
            <person name="Banfield J.F."/>
        </authorList>
    </citation>
    <scope>NUCLEOTIDE SEQUENCE [LARGE SCALE GENOMIC DNA]</scope>
</reference>
<feature type="transmembrane region" description="Helical" evidence="1">
    <location>
        <begin position="250"/>
        <end position="268"/>
    </location>
</feature>
<feature type="transmembrane region" description="Helical" evidence="1">
    <location>
        <begin position="358"/>
        <end position="377"/>
    </location>
</feature>
<dbReference type="AlphaFoldDB" id="A0A2M7T5L8"/>
<evidence type="ECO:0008006" key="4">
    <source>
        <dbReference type="Google" id="ProtNLM"/>
    </source>
</evidence>
<feature type="transmembrane region" description="Helical" evidence="1">
    <location>
        <begin position="143"/>
        <end position="162"/>
    </location>
</feature>
<keyword evidence="1" id="KW-0472">Membrane</keyword>
<feature type="transmembrane region" description="Helical" evidence="1">
    <location>
        <begin position="463"/>
        <end position="484"/>
    </location>
</feature>
<sequence>MTNNEPREANNTISGVPQLINKHSPEPAVMQEQLDLVSYFYRRSPIQRLAVSVIMAVLVWMAVRYWWTFQPLILIPLIVGLLLPSMLEIGDLPLVSLITAVIAAVLWPIEGAAAILALIVTTVVMMAVSIGVAALTKNGWRPFLPYIALAIILTGFFAQGVAEQRVVKDNGYSFVDLLNYEPPPKQYAFDGFIYLKTFYLMKQGSGYYDSLKGALLGDQRSSALPASVMGWREPTVFYIWNILFSTGEQVGIGFLLLTIIVAILVFLVAKELSNANLAVLPAALVCGYYMYGVASMWIVFVEYWALPVSLAATLFFLRGKNSIAAAFAAAVPLFRELYIFTLMAGFFGTLVDKNLKKILVWVAAGFAFLGIYFLHYLKVKTMVPGPTPGWGGVQGGGLQFILDSISFSTDNLVTMPNVPVAFYIFGLIGLLSVPSLRNKVFFAALVVLPLIVFYKFLGYQWSYYWGVCYMPFALLGFAPALVVVERLLVLMLERLGIQASVEVATR</sequence>
<feature type="transmembrane region" description="Helical" evidence="1">
    <location>
        <begin position="440"/>
        <end position="457"/>
    </location>
</feature>
<dbReference type="Proteomes" id="UP000230956">
    <property type="component" value="Unassembled WGS sequence"/>
</dbReference>
<feature type="transmembrane region" description="Helical" evidence="1">
    <location>
        <begin position="69"/>
        <end position="87"/>
    </location>
</feature>
<comment type="caution">
    <text evidence="2">The sequence shown here is derived from an EMBL/GenBank/DDBJ whole genome shotgun (WGS) entry which is preliminary data.</text>
</comment>
<feature type="transmembrane region" description="Helical" evidence="1">
    <location>
        <begin position="413"/>
        <end position="433"/>
    </location>
</feature>
<feature type="transmembrane region" description="Helical" evidence="1">
    <location>
        <begin position="324"/>
        <end position="346"/>
    </location>
</feature>
<feature type="transmembrane region" description="Helical" evidence="1">
    <location>
        <begin position="275"/>
        <end position="291"/>
    </location>
</feature>
<protein>
    <recommendedName>
        <fullName evidence="4">DUF2029 domain-containing protein</fullName>
    </recommendedName>
</protein>
<dbReference type="RefSeq" id="WP_286678246.1">
    <property type="nucleotide sequence ID" value="NZ_MNXI01000069.1"/>
</dbReference>
<evidence type="ECO:0000313" key="3">
    <source>
        <dbReference type="Proteomes" id="UP000230956"/>
    </source>
</evidence>
<keyword evidence="1" id="KW-0812">Transmembrane</keyword>
<evidence type="ECO:0000256" key="1">
    <source>
        <dbReference type="SAM" id="Phobius"/>
    </source>
</evidence>
<proteinExistence type="predicted"/>
<evidence type="ECO:0000313" key="2">
    <source>
        <dbReference type="EMBL" id="PIZ35570.1"/>
    </source>
</evidence>
<organism evidence="2 3">
    <name type="scientific">Candidatus Aquicultor secundus</name>
    <dbReference type="NCBI Taxonomy" id="1973895"/>
    <lineage>
        <taxon>Bacteria</taxon>
        <taxon>Bacillati</taxon>
        <taxon>Actinomycetota</taxon>
        <taxon>Candidatus Aquicultoria</taxon>
        <taxon>Candidatus Aquicultorales</taxon>
        <taxon>Candidatus Aquicultoraceae</taxon>
        <taxon>Candidatus Aquicultor</taxon>
    </lineage>
</organism>
<feature type="transmembrane region" description="Helical" evidence="1">
    <location>
        <begin position="115"/>
        <end position="136"/>
    </location>
</feature>
<name>A0A2M7T5L8_9ACTN</name>
<accession>A0A2M7T5L8</accession>
<keyword evidence="1" id="KW-1133">Transmembrane helix</keyword>